<dbReference type="AlphaFoldDB" id="A0A2P2M030"/>
<name>A0A2P2M030_RHIMU</name>
<proteinExistence type="predicted"/>
<accession>A0A2P2M030</accession>
<evidence type="ECO:0000313" key="1">
    <source>
        <dbReference type="EMBL" id="MBX23584.1"/>
    </source>
</evidence>
<dbReference type="EMBL" id="GGEC01043100">
    <property type="protein sequence ID" value="MBX23584.1"/>
    <property type="molecule type" value="Transcribed_RNA"/>
</dbReference>
<sequence length="48" mass="5433">MLSCKISNNRTCIAQCGRFFSKECLVNQSIQNLTLQLSCCKHIFGTLH</sequence>
<reference evidence="1" key="1">
    <citation type="submission" date="2018-02" db="EMBL/GenBank/DDBJ databases">
        <title>Rhizophora mucronata_Transcriptome.</title>
        <authorList>
            <person name="Meera S.P."/>
            <person name="Sreeshan A."/>
            <person name="Augustine A."/>
        </authorList>
    </citation>
    <scope>NUCLEOTIDE SEQUENCE</scope>
    <source>
        <tissue evidence="1">Leaf</tissue>
    </source>
</reference>
<organism evidence="1">
    <name type="scientific">Rhizophora mucronata</name>
    <name type="common">Asiatic mangrove</name>
    <dbReference type="NCBI Taxonomy" id="61149"/>
    <lineage>
        <taxon>Eukaryota</taxon>
        <taxon>Viridiplantae</taxon>
        <taxon>Streptophyta</taxon>
        <taxon>Embryophyta</taxon>
        <taxon>Tracheophyta</taxon>
        <taxon>Spermatophyta</taxon>
        <taxon>Magnoliopsida</taxon>
        <taxon>eudicotyledons</taxon>
        <taxon>Gunneridae</taxon>
        <taxon>Pentapetalae</taxon>
        <taxon>rosids</taxon>
        <taxon>fabids</taxon>
        <taxon>Malpighiales</taxon>
        <taxon>Rhizophoraceae</taxon>
        <taxon>Rhizophora</taxon>
    </lineage>
</organism>
<protein>
    <submittedName>
        <fullName evidence="1">Putative mitochondrial intermediate peptidase isoform X2</fullName>
    </submittedName>
</protein>